<evidence type="ECO:0000313" key="3">
    <source>
        <dbReference type="Proteomes" id="UP001642501"/>
    </source>
</evidence>
<proteinExistence type="predicted"/>
<gene>
    <name evidence="2" type="ORF">SEPCBS57363_002217</name>
</gene>
<comment type="caution">
    <text evidence="2">The sequence shown here is derived from an EMBL/GenBank/DDBJ whole genome shotgun (WGS) entry which is preliminary data.</text>
</comment>
<organism evidence="2 3">
    <name type="scientific">Sporothrix epigloea</name>
    <dbReference type="NCBI Taxonomy" id="1892477"/>
    <lineage>
        <taxon>Eukaryota</taxon>
        <taxon>Fungi</taxon>
        <taxon>Dikarya</taxon>
        <taxon>Ascomycota</taxon>
        <taxon>Pezizomycotina</taxon>
        <taxon>Sordariomycetes</taxon>
        <taxon>Sordariomycetidae</taxon>
        <taxon>Ophiostomatales</taxon>
        <taxon>Ophiostomataceae</taxon>
        <taxon>Sporothrix</taxon>
    </lineage>
</organism>
<evidence type="ECO:0000313" key="2">
    <source>
        <dbReference type="EMBL" id="CAK7266690.1"/>
    </source>
</evidence>
<accession>A0ABP0DEP7</accession>
<dbReference type="Proteomes" id="UP001642501">
    <property type="component" value="Unassembled WGS sequence"/>
</dbReference>
<reference evidence="2 3" key="1">
    <citation type="submission" date="2024-01" db="EMBL/GenBank/DDBJ databases">
        <authorList>
            <person name="Allen C."/>
            <person name="Tagirdzhanova G."/>
        </authorList>
    </citation>
    <scope>NUCLEOTIDE SEQUENCE [LARGE SCALE GENOMIC DNA]</scope>
    <source>
        <strain evidence="2 3">CBS 573.63</strain>
    </source>
</reference>
<feature type="chain" id="PRO_5045476499" evidence="1">
    <location>
        <begin position="21"/>
        <end position="114"/>
    </location>
</feature>
<dbReference type="EMBL" id="CAWUOM010000027">
    <property type="protein sequence ID" value="CAK7266690.1"/>
    <property type="molecule type" value="Genomic_DNA"/>
</dbReference>
<sequence length="114" mass="12245">MLYLPALAAAALIATQTASAAPIADVCRVDDPHELDFRTFGVEGCLEENQGVYTLERSQSNVCYTFVDPIGSLTVADNLCTLTVYDDDACAEAPIVVPTDICQNGTWASYKMTC</sequence>
<protein>
    <submittedName>
        <fullName evidence="2">Uncharacterized protein</fullName>
    </submittedName>
</protein>
<keyword evidence="3" id="KW-1185">Reference proteome</keyword>
<feature type="signal peptide" evidence="1">
    <location>
        <begin position="1"/>
        <end position="20"/>
    </location>
</feature>
<name>A0ABP0DEP7_9PEZI</name>
<keyword evidence="1" id="KW-0732">Signal</keyword>
<evidence type="ECO:0000256" key="1">
    <source>
        <dbReference type="SAM" id="SignalP"/>
    </source>
</evidence>